<feature type="region of interest" description="Disordered" evidence="1">
    <location>
        <begin position="88"/>
        <end position="107"/>
    </location>
</feature>
<comment type="caution">
    <text evidence="2">The sequence shown here is derived from an EMBL/GenBank/DDBJ whole genome shotgun (WGS) entry which is preliminary data.</text>
</comment>
<dbReference type="AlphaFoldDB" id="A0AAP0JJE2"/>
<gene>
    <name evidence="2" type="ORF">Syun_013568</name>
</gene>
<reference evidence="2 3" key="1">
    <citation type="submission" date="2024-01" db="EMBL/GenBank/DDBJ databases">
        <title>Genome assemblies of Stephania.</title>
        <authorList>
            <person name="Yang L."/>
        </authorList>
    </citation>
    <scope>NUCLEOTIDE SEQUENCE [LARGE SCALE GENOMIC DNA]</scope>
    <source>
        <strain evidence="2">YNDBR</strain>
        <tissue evidence="2">Leaf</tissue>
    </source>
</reference>
<accession>A0AAP0JJE2</accession>
<sequence>MADARDAGDAGASSSQPSTVLVEDFQRLSDRMTAQERQIVDFIAYMSAQMNTLISHAHVTTNTTIPSPTPETPVVPVTAPITAEARIPVPPVVPTTESPVDTPIPTISHITGLTGDTKLTYTDQGTWPR</sequence>
<feature type="compositionally biased region" description="Low complexity" evidence="1">
    <location>
        <begin position="94"/>
        <end position="103"/>
    </location>
</feature>
<keyword evidence="3" id="KW-1185">Reference proteome</keyword>
<name>A0AAP0JJE2_9MAGN</name>
<evidence type="ECO:0000256" key="1">
    <source>
        <dbReference type="SAM" id="MobiDB-lite"/>
    </source>
</evidence>
<evidence type="ECO:0000313" key="3">
    <source>
        <dbReference type="Proteomes" id="UP001420932"/>
    </source>
</evidence>
<dbReference type="Proteomes" id="UP001420932">
    <property type="component" value="Unassembled WGS sequence"/>
</dbReference>
<protein>
    <submittedName>
        <fullName evidence="2">Uncharacterized protein</fullName>
    </submittedName>
</protein>
<dbReference type="EMBL" id="JBBNAF010000006">
    <property type="protein sequence ID" value="KAK9134238.1"/>
    <property type="molecule type" value="Genomic_DNA"/>
</dbReference>
<organism evidence="2 3">
    <name type="scientific">Stephania yunnanensis</name>
    <dbReference type="NCBI Taxonomy" id="152371"/>
    <lineage>
        <taxon>Eukaryota</taxon>
        <taxon>Viridiplantae</taxon>
        <taxon>Streptophyta</taxon>
        <taxon>Embryophyta</taxon>
        <taxon>Tracheophyta</taxon>
        <taxon>Spermatophyta</taxon>
        <taxon>Magnoliopsida</taxon>
        <taxon>Ranunculales</taxon>
        <taxon>Menispermaceae</taxon>
        <taxon>Menispermoideae</taxon>
        <taxon>Cissampelideae</taxon>
        <taxon>Stephania</taxon>
    </lineage>
</organism>
<evidence type="ECO:0000313" key="2">
    <source>
        <dbReference type="EMBL" id="KAK9134238.1"/>
    </source>
</evidence>
<proteinExistence type="predicted"/>